<protein>
    <submittedName>
        <fullName evidence="1">Uncharacterized protein</fullName>
    </submittedName>
</protein>
<accession>A0ABT8SG08</accession>
<evidence type="ECO:0000313" key="1">
    <source>
        <dbReference type="EMBL" id="MDO1536917.1"/>
    </source>
</evidence>
<evidence type="ECO:0000313" key="2">
    <source>
        <dbReference type="Proteomes" id="UP001169027"/>
    </source>
</evidence>
<keyword evidence="2" id="KW-1185">Reference proteome</keyword>
<dbReference type="EMBL" id="JAUKVY010000033">
    <property type="protein sequence ID" value="MDO1536917.1"/>
    <property type="molecule type" value="Genomic_DNA"/>
</dbReference>
<gene>
    <name evidence="1" type="ORF">Q2T77_32070</name>
</gene>
<dbReference type="RefSeq" id="WP_301815132.1">
    <property type="nucleotide sequence ID" value="NZ_JAUJZH010000033.1"/>
</dbReference>
<reference evidence="1" key="1">
    <citation type="submission" date="2023-06" db="EMBL/GenBank/DDBJ databases">
        <authorList>
            <person name="Jiang Y."/>
            <person name="Liu Q."/>
        </authorList>
    </citation>
    <scope>NUCLEOTIDE SEQUENCE</scope>
    <source>
        <strain evidence="1">CGMCC 1.12090</strain>
    </source>
</reference>
<sequence>MHVTTIDIREAAAPALFYLRPNWGGPVEASAKDLEFLALAEGYRAFGGIAVSAEMAGRLPGAGISRLARGIVAREVISFEWRGEYWLPRFQFEGEGLTVTADAALLIAELAAALDDSELAQWFVTTNAWLGERLPLQVMPTDFERVHDAARSFRFACRD</sequence>
<proteinExistence type="predicted"/>
<comment type="caution">
    <text evidence="1">The sequence shown here is derived from an EMBL/GenBank/DDBJ whole genome shotgun (WGS) entry which is preliminary data.</text>
</comment>
<name>A0ABT8SG08_9BURK</name>
<organism evidence="1 2">
    <name type="scientific">Variovorax ginsengisoli</name>
    <dbReference type="NCBI Taxonomy" id="363844"/>
    <lineage>
        <taxon>Bacteria</taxon>
        <taxon>Pseudomonadati</taxon>
        <taxon>Pseudomonadota</taxon>
        <taxon>Betaproteobacteria</taxon>
        <taxon>Burkholderiales</taxon>
        <taxon>Comamonadaceae</taxon>
        <taxon>Variovorax</taxon>
    </lineage>
</organism>
<dbReference type="Proteomes" id="UP001169027">
    <property type="component" value="Unassembled WGS sequence"/>
</dbReference>